<organism evidence="2 3">
    <name type="scientific">Brevibacterium siliguriense</name>
    <dbReference type="NCBI Taxonomy" id="1136497"/>
    <lineage>
        <taxon>Bacteria</taxon>
        <taxon>Bacillati</taxon>
        <taxon>Actinomycetota</taxon>
        <taxon>Actinomycetes</taxon>
        <taxon>Micrococcales</taxon>
        <taxon>Brevibacteriaceae</taxon>
        <taxon>Brevibacterium</taxon>
    </lineage>
</organism>
<feature type="region of interest" description="Disordered" evidence="1">
    <location>
        <begin position="215"/>
        <end position="245"/>
    </location>
</feature>
<dbReference type="InterPro" id="IPR011991">
    <property type="entry name" value="ArsR-like_HTH"/>
</dbReference>
<dbReference type="Proteomes" id="UP000199597">
    <property type="component" value="Chromosome I"/>
</dbReference>
<dbReference type="STRING" id="1136497.SAMN04489752_0882"/>
<dbReference type="Gene3D" id="1.10.10.10">
    <property type="entry name" value="Winged helix-like DNA-binding domain superfamily/Winged helix DNA-binding domain"/>
    <property type="match status" value="1"/>
</dbReference>
<sequence length="245" mass="26589">MPRRVNDYRGPAEVSRVLLLGAVQNHPGSRCKGLADEVGLHTNTARDHLRVLVEEGLVYLQPESPGVRGRPPMAYYPVDDPESNSAAAERIARRREHHVVLTPFIATAELRPTGLDALGDEAGTQFDMLCEHLDDSGMEPEPDAEELRISLVPCPHYRMVSDDRAIACGIHAKIVKDLLSQVPGPLELDRLQPFNSAEACQILLRDAHCPGASMELEAGPGVGVAQDSQPEQGLEAGSDSQDDPQ</sequence>
<gene>
    <name evidence="2" type="ORF">SAMN04489752_0882</name>
</gene>
<reference evidence="3" key="1">
    <citation type="submission" date="2016-10" db="EMBL/GenBank/DDBJ databases">
        <authorList>
            <person name="Varghese N."/>
            <person name="Submissions S."/>
        </authorList>
    </citation>
    <scope>NUCLEOTIDE SEQUENCE [LARGE SCALE GENOMIC DNA]</scope>
    <source>
        <strain evidence="3">DSM 23676</strain>
    </source>
</reference>
<evidence type="ECO:0000256" key="1">
    <source>
        <dbReference type="SAM" id="MobiDB-lite"/>
    </source>
</evidence>
<evidence type="ECO:0000313" key="3">
    <source>
        <dbReference type="Proteomes" id="UP000199597"/>
    </source>
</evidence>
<dbReference type="CDD" id="cd00090">
    <property type="entry name" value="HTH_ARSR"/>
    <property type="match status" value="1"/>
</dbReference>
<accession>A0A1H1P4I4</accession>
<keyword evidence="3" id="KW-1185">Reference proteome</keyword>
<dbReference type="AlphaFoldDB" id="A0A1H1P4I4"/>
<dbReference type="OrthoDB" id="3399802at2"/>
<dbReference type="InterPro" id="IPR036390">
    <property type="entry name" value="WH_DNA-bd_sf"/>
</dbReference>
<dbReference type="EMBL" id="LT629766">
    <property type="protein sequence ID" value="SDS05529.1"/>
    <property type="molecule type" value="Genomic_DNA"/>
</dbReference>
<protein>
    <submittedName>
        <fullName evidence="2">Predicted transcriptional regulator, ArsR family</fullName>
    </submittedName>
</protein>
<proteinExistence type="predicted"/>
<dbReference type="RefSeq" id="WP_092010403.1">
    <property type="nucleotide sequence ID" value="NZ_LT629766.1"/>
</dbReference>
<dbReference type="InterPro" id="IPR036388">
    <property type="entry name" value="WH-like_DNA-bd_sf"/>
</dbReference>
<dbReference type="SUPFAM" id="SSF46785">
    <property type="entry name" value="Winged helix' DNA-binding domain"/>
    <property type="match status" value="1"/>
</dbReference>
<evidence type="ECO:0000313" key="2">
    <source>
        <dbReference type="EMBL" id="SDS05529.1"/>
    </source>
</evidence>
<name>A0A1H1P4I4_9MICO</name>